<comment type="caution">
    <text evidence="3">The sequence shown here is derived from an EMBL/GenBank/DDBJ whole genome shotgun (WGS) entry which is preliminary data.</text>
</comment>
<protein>
    <submittedName>
        <fullName evidence="3">Universal stress protein</fullName>
    </submittedName>
</protein>
<reference evidence="3 4" key="1">
    <citation type="submission" date="2024-09" db="EMBL/GenBank/DDBJ databases">
        <authorList>
            <person name="Sun Q."/>
            <person name="Mori K."/>
        </authorList>
    </citation>
    <scope>NUCLEOTIDE SEQUENCE [LARGE SCALE GENOMIC DNA]</scope>
    <source>
        <strain evidence="3 4">CECT 7682</strain>
    </source>
</reference>
<evidence type="ECO:0000256" key="1">
    <source>
        <dbReference type="ARBA" id="ARBA00008791"/>
    </source>
</evidence>
<dbReference type="EMBL" id="JBHMEW010000059">
    <property type="protein sequence ID" value="MFB9212238.1"/>
    <property type="molecule type" value="Genomic_DNA"/>
</dbReference>
<gene>
    <name evidence="3" type="ORF">ACFFUR_10510</name>
</gene>
<dbReference type="PRINTS" id="PR01438">
    <property type="entry name" value="UNVRSLSTRESS"/>
</dbReference>
<dbReference type="Proteomes" id="UP001589654">
    <property type="component" value="Unassembled WGS sequence"/>
</dbReference>
<evidence type="ECO:0000313" key="3">
    <source>
        <dbReference type="EMBL" id="MFB9212238.1"/>
    </source>
</evidence>
<dbReference type="PANTHER" id="PTHR46268:SF6">
    <property type="entry name" value="UNIVERSAL STRESS PROTEIN UP12"/>
    <property type="match status" value="1"/>
</dbReference>
<dbReference type="InterPro" id="IPR014729">
    <property type="entry name" value="Rossmann-like_a/b/a_fold"/>
</dbReference>
<sequence>MLKRILVPCDFSAPSREGFRLAVDMASKVNGQVIAVYIIYNAALYDAPYINETGLAFEPQFFDDLENYAKKEFAELQQSVNCDNVSCHLKIEYGHVASTIKRLVEPLNIDLIVMGTTGVSGWEELLIGSNTEKVVRHSTVPVLSLRKAPEISNIKSILLPTLFSIKQDDFIKKLMELQAFFKANLHLLYINTPMHFKPDKIIKDKLISFIHHFGIEKYVFHLVNEYNEEKGIIEFAQDNNIDMVALGTHGRKGLAHLYYGSVAENVVNHIRCPIWTYHIKV</sequence>
<dbReference type="Pfam" id="PF00582">
    <property type="entry name" value="Usp"/>
    <property type="match status" value="2"/>
</dbReference>
<accession>A0ABV5J7G3</accession>
<dbReference type="SUPFAM" id="SSF52402">
    <property type="entry name" value="Adenine nucleotide alpha hydrolases-like"/>
    <property type="match status" value="2"/>
</dbReference>
<dbReference type="CDD" id="cd00293">
    <property type="entry name" value="USP-like"/>
    <property type="match status" value="2"/>
</dbReference>
<dbReference type="RefSeq" id="WP_290246504.1">
    <property type="nucleotide sequence ID" value="NZ_JAUFQT010000001.1"/>
</dbReference>
<organism evidence="3 4">
    <name type="scientific">Echinicola jeungdonensis</name>
    <dbReference type="NCBI Taxonomy" id="709343"/>
    <lineage>
        <taxon>Bacteria</taxon>
        <taxon>Pseudomonadati</taxon>
        <taxon>Bacteroidota</taxon>
        <taxon>Cytophagia</taxon>
        <taxon>Cytophagales</taxon>
        <taxon>Cyclobacteriaceae</taxon>
        <taxon>Echinicola</taxon>
    </lineage>
</organism>
<evidence type="ECO:0000259" key="2">
    <source>
        <dbReference type="Pfam" id="PF00582"/>
    </source>
</evidence>
<dbReference type="InterPro" id="IPR006015">
    <property type="entry name" value="Universal_stress_UspA"/>
</dbReference>
<keyword evidence="4" id="KW-1185">Reference proteome</keyword>
<name>A0ABV5J7G3_9BACT</name>
<dbReference type="Gene3D" id="3.40.50.620">
    <property type="entry name" value="HUPs"/>
    <property type="match status" value="2"/>
</dbReference>
<proteinExistence type="inferred from homology"/>
<feature type="domain" description="UspA" evidence="2">
    <location>
        <begin position="1"/>
        <end position="143"/>
    </location>
</feature>
<dbReference type="PANTHER" id="PTHR46268">
    <property type="entry name" value="STRESS RESPONSE PROTEIN NHAX"/>
    <property type="match status" value="1"/>
</dbReference>
<evidence type="ECO:0000313" key="4">
    <source>
        <dbReference type="Proteomes" id="UP001589654"/>
    </source>
</evidence>
<comment type="similarity">
    <text evidence="1">Belongs to the universal stress protein A family.</text>
</comment>
<dbReference type="InterPro" id="IPR006016">
    <property type="entry name" value="UspA"/>
</dbReference>
<feature type="domain" description="UspA" evidence="2">
    <location>
        <begin position="227"/>
        <end position="276"/>
    </location>
</feature>